<dbReference type="EMBL" id="JAPDRL010000402">
    <property type="protein sequence ID" value="KAJ9652604.1"/>
    <property type="molecule type" value="Genomic_DNA"/>
</dbReference>
<keyword evidence="3" id="KW-1185">Reference proteome</keyword>
<gene>
    <name evidence="2" type="ORF">H2201_009209</name>
</gene>
<name>A0ABQ9NF02_9PEZI</name>
<evidence type="ECO:0000256" key="1">
    <source>
        <dbReference type="SAM" id="Coils"/>
    </source>
</evidence>
<feature type="coiled-coil region" evidence="1">
    <location>
        <begin position="52"/>
        <end position="79"/>
    </location>
</feature>
<organism evidence="2 3">
    <name type="scientific">Coniosporium apollinis</name>
    <dbReference type="NCBI Taxonomy" id="61459"/>
    <lineage>
        <taxon>Eukaryota</taxon>
        <taxon>Fungi</taxon>
        <taxon>Dikarya</taxon>
        <taxon>Ascomycota</taxon>
        <taxon>Pezizomycotina</taxon>
        <taxon>Dothideomycetes</taxon>
        <taxon>Dothideomycetes incertae sedis</taxon>
        <taxon>Coniosporium</taxon>
    </lineage>
</organism>
<sequence length="81" mass="9256">MLPHPESSAATEAPGAPTNAVQFAEMVKGKPEQWYSYIDRVLREFGETQQFADSLVEEQNNLQERLKELQQQLNQANHEGR</sequence>
<feature type="non-terminal residue" evidence="2">
    <location>
        <position position="81"/>
    </location>
</feature>
<comment type="caution">
    <text evidence="2">The sequence shown here is derived from an EMBL/GenBank/DDBJ whole genome shotgun (WGS) entry which is preliminary data.</text>
</comment>
<dbReference type="Proteomes" id="UP001172684">
    <property type="component" value="Unassembled WGS sequence"/>
</dbReference>
<protein>
    <submittedName>
        <fullName evidence="2">Uncharacterized protein</fullName>
    </submittedName>
</protein>
<keyword evidence="1" id="KW-0175">Coiled coil</keyword>
<evidence type="ECO:0000313" key="3">
    <source>
        <dbReference type="Proteomes" id="UP001172684"/>
    </source>
</evidence>
<evidence type="ECO:0000313" key="2">
    <source>
        <dbReference type="EMBL" id="KAJ9652604.1"/>
    </source>
</evidence>
<proteinExistence type="predicted"/>
<accession>A0ABQ9NF02</accession>
<reference evidence="2" key="1">
    <citation type="submission" date="2022-10" db="EMBL/GenBank/DDBJ databases">
        <title>Culturing micro-colonial fungi from biological soil crusts in the Mojave desert and describing Neophaeococcomyces mojavensis, and introducing the new genera and species Taxawa tesnikishii.</title>
        <authorList>
            <person name="Kurbessoian T."/>
            <person name="Stajich J.E."/>
        </authorList>
    </citation>
    <scope>NUCLEOTIDE SEQUENCE</scope>
    <source>
        <strain evidence="2">TK_1</strain>
    </source>
</reference>